<protein>
    <submittedName>
        <fullName evidence="2">Methenyltetrahydrofolate cyclohydrolase</fullName>
    </submittedName>
</protein>
<dbReference type="EMBL" id="JENJ01000039">
    <property type="protein sequence ID" value="KGM95460.1"/>
    <property type="molecule type" value="Genomic_DNA"/>
</dbReference>
<gene>
    <name evidence="2" type="ORF">Z968_09005</name>
</gene>
<dbReference type="InterPro" id="IPR007044">
    <property type="entry name" value="Cyclodeamin/CycHdrlase"/>
</dbReference>
<reference evidence="2 3" key="1">
    <citation type="submission" date="2014-01" db="EMBL/GenBank/DDBJ databases">
        <title>Plasmidome dynamics in the species complex Clostridium novyi sensu lato converts strains of independent lineages into distinctly different pathogens.</title>
        <authorList>
            <person name="Skarin H."/>
            <person name="Segerman B."/>
        </authorList>
    </citation>
    <scope>NUCLEOTIDE SEQUENCE [LARGE SCALE GENOMIC DNA]</scope>
    <source>
        <strain evidence="2 3">4552</strain>
    </source>
</reference>
<dbReference type="SUPFAM" id="SSF101262">
    <property type="entry name" value="Methenyltetrahydrofolate cyclohydrolase-like"/>
    <property type="match status" value="1"/>
</dbReference>
<keyword evidence="2" id="KW-0378">Hydrolase</keyword>
<dbReference type="AlphaFoldDB" id="A0A0A0I710"/>
<name>A0A0A0I710_CLONO</name>
<proteinExistence type="predicted"/>
<sequence>MQKKLVLEEYINKLSSKEPTPGGGSVAALVSALSSSLTEMMLNLTVGKKRYDEYSDKLKKEIDDTLNDTLEFNKKFLAFMDEDEKSFLTLMDAFKLPKDTEEEKDTRKTAIDNGYETALNTPLNLARESLAYYENILTTVKYGNPNLISDGGVASILLYSAIESSILNVKINLSGIEDELKKEDIVKECNKILESALNYKIEIMEIVESKIK</sequence>
<evidence type="ECO:0000313" key="3">
    <source>
        <dbReference type="Proteomes" id="UP000030012"/>
    </source>
</evidence>
<evidence type="ECO:0000259" key="1">
    <source>
        <dbReference type="Pfam" id="PF04961"/>
    </source>
</evidence>
<dbReference type="InterPro" id="IPR036178">
    <property type="entry name" value="Formintransfe-cycloase-like_sf"/>
</dbReference>
<dbReference type="Pfam" id="PF04961">
    <property type="entry name" value="FTCD_C"/>
    <property type="match status" value="1"/>
</dbReference>
<dbReference type="RefSeq" id="WP_039255720.1">
    <property type="nucleotide sequence ID" value="NZ_JENJ01000039.1"/>
</dbReference>
<dbReference type="Gene3D" id="1.20.120.680">
    <property type="entry name" value="Formiminotetrahydrofolate cyclodeaminase monomer, up-and-down helical bundle"/>
    <property type="match status" value="1"/>
</dbReference>
<accession>A0A0A0I710</accession>
<dbReference type="Proteomes" id="UP000030012">
    <property type="component" value="Unassembled WGS sequence"/>
</dbReference>
<feature type="domain" description="Cyclodeaminase/cyclohydrolase" evidence="1">
    <location>
        <begin position="7"/>
        <end position="190"/>
    </location>
</feature>
<dbReference type="OrthoDB" id="7959174at2"/>
<comment type="caution">
    <text evidence="2">The sequence shown here is derived from an EMBL/GenBank/DDBJ whole genome shotgun (WGS) entry which is preliminary data.</text>
</comment>
<dbReference type="GO" id="GO:0016787">
    <property type="term" value="F:hydrolase activity"/>
    <property type="evidence" value="ECO:0007669"/>
    <property type="project" value="UniProtKB-KW"/>
</dbReference>
<organism evidence="2 3">
    <name type="scientific">Clostridium novyi A str. 4552</name>
    <dbReference type="NCBI Taxonomy" id="1444289"/>
    <lineage>
        <taxon>Bacteria</taxon>
        <taxon>Bacillati</taxon>
        <taxon>Bacillota</taxon>
        <taxon>Clostridia</taxon>
        <taxon>Eubacteriales</taxon>
        <taxon>Clostridiaceae</taxon>
        <taxon>Clostridium</taxon>
    </lineage>
</organism>
<evidence type="ECO:0000313" key="2">
    <source>
        <dbReference type="EMBL" id="KGM95460.1"/>
    </source>
</evidence>